<proteinExistence type="predicted"/>
<feature type="region of interest" description="Disordered" evidence="1">
    <location>
        <begin position="139"/>
        <end position="166"/>
    </location>
</feature>
<feature type="region of interest" description="Disordered" evidence="1">
    <location>
        <begin position="58"/>
        <end position="110"/>
    </location>
</feature>
<dbReference type="AlphaFoldDB" id="A0A8H6XSR6"/>
<comment type="caution">
    <text evidence="2">The sequence shown here is derived from an EMBL/GenBank/DDBJ whole genome shotgun (WGS) entry which is preliminary data.</text>
</comment>
<name>A0A8H6XSR6_9AGAR</name>
<gene>
    <name evidence="2" type="ORF">MSAN_01832500</name>
</gene>
<feature type="compositionally biased region" description="Gly residues" evidence="1">
    <location>
        <begin position="139"/>
        <end position="159"/>
    </location>
</feature>
<evidence type="ECO:0000313" key="2">
    <source>
        <dbReference type="EMBL" id="KAF7346064.1"/>
    </source>
</evidence>
<evidence type="ECO:0000256" key="1">
    <source>
        <dbReference type="SAM" id="MobiDB-lite"/>
    </source>
</evidence>
<dbReference type="OrthoDB" id="10572642at2759"/>
<dbReference type="EMBL" id="JACAZH010000019">
    <property type="protein sequence ID" value="KAF7346064.1"/>
    <property type="molecule type" value="Genomic_DNA"/>
</dbReference>
<evidence type="ECO:0000313" key="3">
    <source>
        <dbReference type="Proteomes" id="UP000623467"/>
    </source>
</evidence>
<organism evidence="2 3">
    <name type="scientific">Mycena sanguinolenta</name>
    <dbReference type="NCBI Taxonomy" id="230812"/>
    <lineage>
        <taxon>Eukaryota</taxon>
        <taxon>Fungi</taxon>
        <taxon>Dikarya</taxon>
        <taxon>Basidiomycota</taxon>
        <taxon>Agaricomycotina</taxon>
        <taxon>Agaricomycetes</taxon>
        <taxon>Agaricomycetidae</taxon>
        <taxon>Agaricales</taxon>
        <taxon>Marasmiineae</taxon>
        <taxon>Mycenaceae</taxon>
        <taxon>Mycena</taxon>
    </lineage>
</organism>
<accession>A0A8H6XSR6</accession>
<feature type="compositionally biased region" description="Gly residues" evidence="1">
    <location>
        <begin position="87"/>
        <end position="109"/>
    </location>
</feature>
<keyword evidence="3" id="KW-1185">Reference proteome</keyword>
<dbReference type="Proteomes" id="UP000623467">
    <property type="component" value="Unassembled WGS sequence"/>
</dbReference>
<reference evidence="2" key="1">
    <citation type="submission" date="2020-05" db="EMBL/GenBank/DDBJ databases">
        <title>Mycena genomes resolve the evolution of fungal bioluminescence.</title>
        <authorList>
            <person name="Tsai I.J."/>
        </authorList>
    </citation>
    <scope>NUCLEOTIDE SEQUENCE</scope>
    <source>
        <strain evidence="2">160909Yilan</strain>
    </source>
</reference>
<protein>
    <submittedName>
        <fullName evidence="2">Uncharacterized protein</fullName>
    </submittedName>
</protein>
<sequence>MDPRHRDKNQFRRGVDTTTADFLRAQTSARAVPLPVSPWATSRSAGPREVAQLTPANPVAGFHQPSMRHGGGGSQRVNADEFPSISFGGGKGGDGGPGVRKGGDGGDGMGVVVNMPSTALTQEAADFFRAVFGADGRGGAGIGGKGGAGPVGGKGGRGMGQVFNVD</sequence>